<comment type="caution">
    <text evidence="2">The sequence shown here is derived from an EMBL/GenBank/DDBJ whole genome shotgun (WGS) entry which is preliminary data.</text>
</comment>
<gene>
    <name evidence="2" type="ORF">OS493_000864</name>
</gene>
<dbReference type="Pfam" id="PF20692">
    <property type="entry name" value="cpSF2-GREB1"/>
    <property type="match status" value="2"/>
</dbReference>
<reference evidence="2" key="1">
    <citation type="submission" date="2023-01" db="EMBL/GenBank/DDBJ databases">
        <title>Genome assembly of the deep-sea coral Lophelia pertusa.</title>
        <authorList>
            <person name="Herrera S."/>
            <person name="Cordes E."/>
        </authorList>
    </citation>
    <scope>NUCLEOTIDE SEQUENCE</scope>
    <source>
        <strain evidence="2">USNM1676648</strain>
        <tissue evidence="2">Polyp</tissue>
    </source>
</reference>
<feature type="domain" description="GREB1-like circularly permuted SF2 helicase" evidence="1">
    <location>
        <begin position="140"/>
        <end position="174"/>
    </location>
</feature>
<dbReference type="Proteomes" id="UP001163046">
    <property type="component" value="Unassembled WGS sequence"/>
</dbReference>
<dbReference type="AlphaFoldDB" id="A0A9W9ZUV9"/>
<dbReference type="PANTHER" id="PTHR15720">
    <property type="entry name" value="GREB1-RELATED"/>
    <property type="match status" value="1"/>
</dbReference>
<evidence type="ECO:0000313" key="3">
    <source>
        <dbReference type="Proteomes" id="UP001163046"/>
    </source>
</evidence>
<proteinExistence type="predicted"/>
<dbReference type="EMBL" id="MU825873">
    <property type="protein sequence ID" value="KAJ7387533.1"/>
    <property type="molecule type" value="Genomic_DNA"/>
</dbReference>
<dbReference type="InterPro" id="IPR028422">
    <property type="entry name" value="GREB1"/>
</dbReference>
<feature type="domain" description="GREB1-like circularly permuted SF2 helicase" evidence="1">
    <location>
        <begin position="45"/>
        <end position="104"/>
    </location>
</feature>
<accession>A0A9W9ZUV9</accession>
<dbReference type="InterPro" id="IPR048657">
    <property type="entry name" value="GREB1-like_cpSF2"/>
</dbReference>
<name>A0A9W9ZUV9_9CNID</name>
<evidence type="ECO:0000313" key="2">
    <source>
        <dbReference type="EMBL" id="KAJ7387533.1"/>
    </source>
</evidence>
<evidence type="ECO:0000259" key="1">
    <source>
        <dbReference type="Pfam" id="PF20692"/>
    </source>
</evidence>
<sequence length="178" mass="19866">MDETQEDLLKLLQQVQSEPKASSMASPQGVLDLPYYKEFLEARNTNCSFIDPNNEVYWSDVRAETDGVSLSLVEHYNNLETNEGTYFGMKEYCESIKWTHQFPIEPPDDVNLSCPKVLPAHSTLLCPLSCGQRVSSLQSPHCTLKTIQIMREIIESPVHNADGSGAMLVIRIPSCGAC</sequence>
<dbReference type="PANTHER" id="PTHR15720:SF14">
    <property type="entry name" value="GREB1-LIKE PROTEIN"/>
    <property type="match status" value="1"/>
</dbReference>
<keyword evidence="3" id="KW-1185">Reference proteome</keyword>
<protein>
    <recommendedName>
        <fullName evidence="1">GREB1-like circularly permuted SF2 helicase domain-containing protein</fullName>
    </recommendedName>
</protein>
<organism evidence="2 3">
    <name type="scientific">Desmophyllum pertusum</name>
    <dbReference type="NCBI Taxonomy" id="174260"/>
    <lineage>
        <taxon>Eukaryota</taxon>
        <taxon>Metazoa</taxon>
        <taxon>Cnidaria</taxon>
        <taxon>Anthozoa</taxon>
        <taxon>Hexacorallia</taxon>
        <taxon>Scleractinia</taxon>
        <taxon>Caryophylliina</taxon>
        <taxon>Caryophylliidae</taxon>
        <taxon>Desmophyllum</taxon>
    </lineage>
</organism>